<reference evidence="1" key="2">
    <citation type="submission" date="2022-10" db="EMBL/GenBank/DDBJ databases">
        <authorList>
            <person name="Ngo T.-E."/>
        </authorList>
    </citation>
    <scope>NUCLEOTIDE SEQUENCE</scope>
    <source>
        <strain evidence="1">JHB</strain>
    </source>
</reference>
<sequence>MKPQEHMFYHVAMIAKKSQKILRTDKWSLNPSAPQQLMFAETISVYQRACKFLTSILFTHWETIGSKDTKEAVTAVERLMHQTNKNPNPKYKIFNRVFYKLPSYYRRAAIAFSLGQVSSFVTRYRDWQCGQSRKRRDAKPPLMTMGANCYPALDQGQCYRLDSLEQIQIKVLNGKNWVWTTVGIVSTRNRHTIPANKQLSPSLIQRNGKAWLFVPFDCKPNHKKEVNRVVGVDIGINKTAVISVVESDGTVIYREFIHPVRDIDRRDKKLAEISLKKSVENDG</sequence>
<evidence type="ECO:0000313" key="1">
    <source>
        <dbReference type="EMBL" id="WAN68641.1"/>
    </source>
</evidence>
<accession>A0A9Q9UVB1</accession>
<dbReference type="AlphaFoldDB" id="A0A9Q9UVB1"/>
<dbReference type="EMBL" id="CP017708">
    <property type="protein sequence ID" value="WAN68641.1"/>
    <property type="molecule type" value="Genomic_DNA"/>
</dbReference>
<dbReference type="Proteomes" id="UP000176944">
    <property type="component" value="Chromosome"/>
</dbReference>
<protein>
    <submittedName>
        <fullName evidence="1">Transposase</fullName>
    </submittedName>
</protein>
<name>A0A9Q9UVB1_MOOP1</name>
<organism evidence="1">
    <name type="scientific">Moorena producens (strain JHB)</name>
    <dbReference type="NCBI Taxonomy" id="1454205"/>
    <lineage>
        <taxon>Bacteria</taxon>
        <taxon>Bacillati</taxon>
        <taxon>Cyanobacteriota</taxon>
        <taxon>Cyanophyceae</taxon>
        <taxon>Coleofasciculales</taxon>
        <taxon>Coleofasciculaceae</taxon>
        <taxon>Moorena</taxon>
    </lineage>
</organism>
<gene>
    <name evidence="1" type="ORF">BJP36_40420</name>
</gene>
<proteinExistence type="predicted"/>
<reference evidence="1" key="1">
    <citation type="journal article" date="2017" name="Proc. Natl. Acad. Sci. U.S.A.">
        <title>Comparative genomics uncovers the prolific and distinctive metabolic potential of the cyanobacterial genus Moorea.</title>
        <authorList>
            <person name="Leao T."/>
            <person name="Castelao G."/>
            <person name="Korobeynikov A."/>
            <person name="Monroe E.A."/>
            <person name="Podell S."/>
            <person name="Glukhov E."/>
            <person name="Allen E.E."/>
            <person name="Gerwick W.H."/>
            <person name="Gerwick L."/>
        </authorList>
    </citation>
    <scope>NUCLEOTIDE SEQUENCE</scope>
    <source>
        <strain evidence="1">JHB</strain>
    </source>
</reference>